<feature type="region of interest" description="Disordered" evidence="1">
    <location>
        <begin position="1"/>
        <end position="38"/>
    </location>
</feature>
<organism evidence="2 3">
    <name type="scientific">Solanum commersonii</name>
    <name type="common">Commerson's wild potato</name>
    <name type="synonym">Commerson's nightshade</name>
    <dbReference type="NCBI Taxonomy" id="4109"/>
    <lineage>
        <taxon>Eukaryota</taxon>
        <taxon>Viridiplantae</taxon>
        <taxon>Streptophyta</taxon>
        <taxon>Embryophyta</taxon>
        <taxon>Tracheophyta</taxon>
        <taxon>Spermatophyta</taxon>
        <taxon>Magnoliopsida</taxon>
        <taxon>eudicotyledons</taxon>
        <taxon>Gunneridae</taxon>
        <taxon>Pentapetalae</taxon>
        <taxon>asterids</taxon>
        <taxon>lamiids</taxon>
        <taxon>Solanales</taxon>
        <taxon>Solanaceae</taxon>
        <taxon>Solanoideae</taxon>
        <taxon>Solaneae</taxon>
        <taxon>Solanum</taxon>
    </lineage>
</organism>
<sequence length="106" mass="12394">MFELQKKEKEDANKTQKYEEHNDANLERTKKQKEDGQTSTFDLVQIESFDELPFNIPVDSRLNCVNGLFCIWESLSMQFATIINAGIRDIRFLPNLNDDFIPFTIC</sequence>
<proteinExistence type="predicted"/>
<reference evidence="2 3" key="1">
    <citation type="submission" date="2020-09" db="EMBL/GenBank/DDBJ databases">
        <title>De no assembly of potato wild relative species, Solanum commersonii.</title>
        <authorList>
            <person name="Cho K."/>
        </authorList>
    </citation>
    <scope>NUCLEOTIDE SEQUENCE [LARGE SCALE GENOMIC DNA]</scope>
    <source>
        <strain evidence="2">LZ3.2</strain>
        <tissue evidence="2">Leaf</tissue>
    </source>
</reference>
<dbReference type="EMBL" id="JACXVP010000001">
    <property type="protein sequence ID" value="KAG5628888.1"/>
    <property type="molecule type" value="Genomic_DNA"/>
</dbReference>
<name>A0A9J6AWN5_SOLCO</name>
<comment type="caution">
    <text evidence="2">The sequence shown here is derived from an EMBL/GenBank/DDBJ whole genome shotgun (WGS) entry which is preliminary data.</text>
</comment>
<dbReference type="Proteomes" id="UP000824120">
    <property type="component" value="Chromosome 1"/>
</dbReference>
<accession>A0A9J6AWN5</accession>
<gene>
    <name evidence="2" type="ORF">H5410_000605</name>
</gene>
<keyword evidence="3" id="KW-1185">Reference proteome</keyword>
<evidence type="ECO:0000313" key="2">
    <source>
        <dbReference type="EMBL" id="KAG5628888.1"/>
    </source>
</evidence>
<dbReference type="AlphaFoldDB" id="A0A9J6AWN5"/>
<protein>
    <submittedName>
        <fullName evidence="2">Uncharacterized protein</fullName>
    </submittedName>
</protein>
<evidence type="ECO:0000313" key="3">
    <source>
        <dbReference type="Proteomes" id="UP000824120"/>
    </source>
</evidence>
<feature type="compositionally biased region" description="Basic and acidic residues" evidence="1">
    <location>
        <begin position="1"/>
        <end position="36"/>
    </location>
</feature>
<evidence type="ECO:0000256" key="1">
    <source>
        <dbReference type="SAM" id="MobiDB-lite"/>
    </source>
</evidence>